<evidence type="ECO:0000259" key="1">
    <source>
        <dbReference type="Pfam" id="PF13480"/>
    </source>
</evidence>
<accession>A0A939GCH6</accession>
<dbReference type="AlphaFoldDB" id="A0A939GCH6"/>
<feature type="domain" description="BioF2-like acetyltransferase" evidence="1">
    <location>
        <begin position="158"/>
        <end position="271"/>
    </location>
</feature>
<sequence length="329" mass="37354">MVERLLVKWLTREITNDAAWNGCVAGAHNALVYGYTWYLDAVTSTPGWRWEGLVVEHESGGGYAVVMPVPLRKRWGRWVVYQPLFCQFLAIFSQEPLDVAPFINAVYDRYRYASKWQLLLAEPMPGLPTLVRQQVRHTHVLGVGGSQSEQPAYTTYRQKHLHRATNRSAAVSGWRVDESMDLEPLLTLFRENHADEIGVGDWAYDLLRALFRAAAPRGLASLQYVWAGGQVVAGALFLAQHDRIIYLVNAANAEGRRLDARSLLLDKLIQAERKKATDLPLLLDFESPDKQAIINYYESFGATAQPYLLLNWSRLTWLERGVQGVKFRP</sequence>
<proteinExistence type="predicted"/>
<dbReference type="RefSeq" id="WP_207338689.1">
    <property type="nucleotide sequence ID" value="NZ_JAFMYU010000036.1"/>
</dbReference>
<reference evidence="2 3" key="1">
    <citation type="submission" date="2021-03" db="EMBL/GenBank/DDBJ databases">
        <title>Fibrella sp. HMF5036 genome sequencing and assembly.</title>
        <authorList>
            <person name="Kang H."/>
            <person name="Kim H."/>
            <person name="Bae S."/>
            <person name="Joh K."/>
        </authorList>
    </citation>
    <scope>NUCLEOTIDE SEQUENCE [LARGE SCALE GENOMIC DNA]</scope>
    <source>
        <strain evidence="2 3">HMF5036</strain>
    </source>
</reference>
<evidence type="ECO:0000313" key="3">
    <source>
        <dbReference type="Proteomes" id="UP000664795"/>
    </source>
</evidence>
<dbReference type="SUPFAM" id="SSF55729">
    <property type="entry name" value="Acyl-CoA N-acyltransferases (Nat)"/>
    <property type="match status" value="1"/>
</dbReference>
<dbReference type="EMBL" id="JAFMYU010000036">
    <property type="protein sequence ID" value="MBO0934724.1"/>
    <property type="molecule type" value="Genomic_DNA"/>
</dbReference>
<dbReference type="InterPro" id="IPR016181">
    <property type="entry name" value="Acyl_CoA_acyltransferase"/>
</dbReference>
<protein>
    <submittedName>
        <fullName evidence="2">GNAT family N-acetyltransferase</fullName>
    </submittedName>
</protein>
<gene>
    <name evidence="2" type="ORF">J2I48_27185</name>
</gene>
<keyword evidence="3" id="KW-1185">Reference proteome</keyword>
<dbReference type="Gene3D" id="3.40.630.30">
    <property type="match status" value="1"/>
</dbReference>
<evidence type="ECO:0000313" key="2">
    <source>
        <dbReference type="EMBL" id="MBO0934724.1"/>
    </source>
</evidence>
<organism evidence="2 3">
    <name type="scientific">Fibrella aquatilis</name>
    <dbReference type="NCBI Taxonomy" id="2817059"/>
    <lineage>
        <taxon>Bacteria</taxon>
        <taxon>Pseudomonadati</taxon>
        <taxon>Bacteroidota</taxon>
        <taxon>Cytophagia</taxon>
        <taxon>Cytophagales</taxon>
        <taxon>Spirosomataceae</taxon>
        <taxon>Fibrella</taxon>
    </lineage>
</organism>
<name>A0A939GCH6_9BACT</name>
<comment type="caution">
    <text evidence="2">The sequence shown here is derived from an EMBL/GenBank/DDBJ whole genome shotgun (WGS) entry which is preliminary data.</text>
</comment>
<dbReference type="InterPro" id="IPR038740">
    <property type="entry name" value="BioF2-like_GNAT_dom"/>
</dbReference>
<dbReference type="Proteomes" id="UP000664795">
    <property type="component" value="Unassembled WGS sequence"/>
</dbReference>
<dbReference type="Pfam" id="PF13480">
    <property type="entry name" value="Acetyltransf_6"/>
    <property type="match status" value="1"/>
</dbReference>